<dbReference type="AlphaFoldDB" id="A0A226HJH2"/>
<dbReference type="Proteomes" id="UP000198345">
    <property type="component" value="Unassembled WGS sequence"/>
</dbReference>
<accession>A0A226HJH2</accession>
<evidence type="ECO:0000313" key="1">
    <source>
        <dbReference type="EMBL" id="OXA93781.1"/>
    </source>
</evidence>
<sequence>MNKLKNTLFLYLIIIISPFAIVSCQSKSNNKSNIKKKKEFVHFVVQPEVELGKSFDFSIHFEEMPDSISSSTPEIDGLELTDKLSYALNRTRESELTGDDDKVIKKFYSFYTYATPTKLGKIEFPILSVTHKGKVYKTSPFSINVVEKIKTDQNAVKVIWSSDQSSYDKKDTITLSLYEYSKFSKTYRKRAAAKNLSLKGKENEIKVGVEQTIDDIAGIDGFEKWIDPQFEIVNFDWDLFRNRQSMEKIDNELYIKTLILEIQLSAKTTGTVEFGPSEYDFLLYKSNTDYFNKFVPNDNGSYNVTDNGSTNLKVKSNKLTIEID</sequence>
<protein>
    <recommendedName>
        <fullName evidence="3">Lipoprotein</fullName>
    </recommendedName>
</protein>
<proteinExistence type="predicted"/>
<keyword evidence="2" id="KW-1185">Reference proteome</keyword>
<gene>
    <name evidence="1" type="ORF">B0A66_05900</name>
</gene>
<dbReference type="EMBL" id="MUGW01000012">
    <property type="protein sequence ID" value="OXA93781.1"/>
    <property type="molecule type" value="Genomic_DNA"/>
</dbReference>
<organism evidence="1 2">
    <name type="scientific">Flavobacterium hercynium</name>
    <dbReference type="NCBI Taxonomy" id="387094"/>
    <lineage>
        <taxon>Bacteria</taxon>
        <taxon>Pseudomonadati</taxon>
        <taxon>Bacteroidota</taxon>
        <taxon>Flavobacteriia</taxon>
        <taxon>Flavobacteriales</taxon>
        <taxon>Flavobacteriaceae</taxon>
        <taxon>Flavobacterium</taxon>
    </lineage>
</organism>
<evidence type="ECO:0000313" key="2">
    <source>
        <dbReference type="Proteomes" id="UP000198345"/>
    </source>
</evidence>
<dbReference type="OrthoDB" id="754680at2"/>
<reference evidence="1 2" key="1">
    <citation type="submission" date="2016-11" db="EMBL/GenBank/DDBJ databases">
        <title>Whole genomes of Flavobacteriaceae.</title>
        <authorList>
            <person name="Stine C."/>
            <person name="Li C."/>
            <person name="Tadesse D."/>
        </authorList>
    </citation>
    <scope>NUCLEOTIDE SEQUENCE [LARGE SCALE GENOMIC DNA]</scope>
    <source>
        <strain evidence="1 2">DSM 18292</strain>
    </source>
</reference>
<dbReference type="PROSITE" id="PS51257">
    <property type="entry name" value="PROKAR_LIPOPROTEIN"/>
    <property type="match status" value="1"/>
</dbReference>
<evidence type="ECO:0008006" key="3">
    <source>
        <dbReference type="Google" id="ProtNLM"/>
    </source>
</evidence>
<name>A0A226HJH2_9FLAO</name>
<comment type="caution">
    <text evidence="1">The sequence shown here is derived from an EMBL/GenBank/DDBJ whole genome shotgun (WGS) entry which is preliminary data.</text>
</comment>
<dbReference type="RefSeq" id="WP_089048930.1">
    <property type="nucleotide sequence ID" value="NZ_FXTV01000006.1"/>
</dbReference>